<proteinExistence type="predicted"/>
<organism evidence="2 3">
    <name type="scientific">Fusarium oxysporum (strain Fo5176)</name>
    <name type="common">Fusarium vascular wilt</name>
    <dbReference type="NCBI Taxonomy" id="660025"/>
    <lineage>
        <taxon>Eukaryota</taxon>
        <taxon>Fungi</taxon>
        <taxon>Dikarya</taxon>
        <taxon>Ascomycota</taxon>
        <taxon>Pezizomycotina</taxon>
        <taxon>Sordariomycetes</taxon>
        <taxon>Hypocreomycetidae</taxon>
        <taxon>Hypocreales</taxon>
        <taxon>Nectriaceae</taxon>
        <taxon>Fusarium</taxon>
        <taxon>Fusarium oxysporum species complex</taxon>
    </lineage>
</organism>
<dbReference type="STRING" id="426428.A0A0D2Y5P2"/>
<dbReference type="EnsemblFungi" id="FOXG_11598T0">
    <property type="protein sequence ID" value="FOXG_11598P0"/>
    <property type="gene ID" value="FOXG_11598"/>
</dbReference>
<evidence type="ECO:0000256" key="1">
    <source>
        <dbReference type="SAM" id="MobiDB-lite"/>
    </source>
</evidence>
<feature type="compositionally biased region" description="Basic and acidic residues" evidence="1">
    <location>
        <begin position="28"/>
        <end position="38"/>
    </location>
</feature>
<sequence length="187" mass="21519">MRTRRSNRTKRYTVEKYDFEGSSDEEALDRASKHAERDENFDETAAAEESAEELALGQEHDENEDAESDGPVSEPDGVLDRFARQRVKPIRPFNVRAAGFTGYLDLEPVADGRIVRSYWGPYDRGFKGKQLVEAWYGRHEDGVKLVTALSIGMSASGRVCQKQMRWYHCRPRKFHGTSLRESQCQYY</sequence>
<feature type="compositionally biased region" description="Acidic residues" evidence="1">
    <location>
        <begin position="39"/>
        <end position="52"/>
    </location>
</feature>
<dbReference type="Proteomes" id="UP000002489">
    <property type="component" value="Unassembled WGS sequence"/>
</dbReference>
<protein>
    <submittedName>
        <fullName evidence="2">Uncharacterized protein</fullName>
    </submittedName>
</protein>
<feature type="region of interest" description="Disordered" evidence="1">
    <location>
        <begin position="16"/>
        <end position="78"/>
    </location>
</feature>
<dbReference type="AlphaFoldDB" id="A0A0D2Y5P2"/>
<reference evidence="3" key="1">
    <citation type="journal article" date="2012" name="Mol. Plant Microbe Interact.">
        <title>A highly conserved effector in Fusarium oxysporum is required for full virulence on Arabidopsis.</title>
        <authorList>
            <person name="Thatcher L.F."/>
            <person name="Gardiner D.M."/>
            <person name="Kazan K."/>
            <person name="Manners J."/>
        </authorList>
    </citation>
    <scope>NUCLEOTIDE SEQUENCE [LARGE SCALE GENOMIC DNA]</scope>
    <source>
        <strain evidence="3">Fo5176</strain>
    </source>
</reference>
<reference evidence="2" key="2">
    <citation type="submission" date="2025-08" db="UniProtKB">
        <authorList>
            <consortium name="EnsemblFungi"/>
        </authorList>
    </citation>
    <scope>IDENTIFICATION</scope>
    <source>
        <strain evidence="2">4287 / CBS 123668 / FGSC 9935 / NRRL 34936</strain>
    </source>
</reference>
<evidence type="ECO:0000313" key="3">
    <source>
        <dbReference type="Proteomes" id="UP000002489"/>
    </source>
</evidence>
<name>A0A0D2Y5P2_FUSOF</name>
<evidence type="ECO:0000313" key="2">
    <source>
        <dbReference type="EnsemblFungi" id="FOXG_11598P0"/>
    </source>
</evidence>
<accession>A0A0D2Y5P2</accession>